<keyword evidence="1" id="KW-0732">Signal</keyword>
<feature type="domain" description="3-keto-alpha-glucoside-1,2-lyase/3-keto-2-hydroxy-glucal hydratase" evidence="2">
    <location>
        <begin position="56"/>
        <end position="248"/>
    </location>
</feature>
<reference evidence="3" key="1">
    <citation type="submission" date="2023-06" db="EMBL/GenBank/DDBJ databases">
        <title>Genomic of Agaribacillus aureum.</title>
        <authorList>
            <person name="Wang G."/>
        </authorList>
    </citation>
    <scope>NUCLEOTIDE SEQUENCE</scope>
    <source>
        <strain evidence="3">BMA12</strain>
    </source>
</reference>
<feature type="chain" id="PRO_5046705780" evidence="1">
    <location>
        <begin position="26"/>
        <end position="250"/>
    </location>
</feature>
<dbReference type="Pfam" id="PF06439">
    <property type="entry name" value="3keto-disac_hyd"/>
    <property type="match status" value="1"/>
</dbReference>
<proteinExistence type="predicted"/>
<dbReference type="Proteomes" id="UP001172083">
    <property type="component" value="Unassembled WGS sequence"/>
</dbReference>
<evidence type="ECO:0000313" key="3">
    <source>
        <dbReference type="EMBL" id="MDN5215323.1"/>
    </source>
</evidence>
<organism evidence="3 4">
    <name type="scientific">Agaribacillus aureus</name>
    <dbReference type="NCBI Taxonomy" id="3051825"/>
    <lineage>
        <taxon>Bacteria</taxon>
        <taxon>Pseudomonadati</taxon>
        <taxon>Bacteroidota</taxon>
        <taxon>Cytophagia</taxon>
        <taxon>Cytophagales</taxon>
        <taxon>Splendidivirgaceae</taxon>
        <taxon>Agaribacillus</taxon>
    </lineage>
</organism>
<feature type="signal peptide" evidence="1">
    <location>
        <begin position="1"/>
        <end position="25"/>
    </location>
</feature>
<comment type="caution">
    <text evidence="3">The sequence shown here is derived from an EMBL/GenBank/DDBJ whole genome shotgun (WGS) entry which is preliminary data.</text>
</comment>
<evidence type="ECO:0000313" key="4">
    <source>
        <dbReference type="Proteomes" id="UP001172083"/>
    </source>
</evidence>
<gene>
    <name evidence="3" type="ORF">QQ020_24805</name>
</gene>
<dbReference type="RefSeq" id="WP_346760658.1">
    <property type="nucleotide sequence ID" value="NZ_JAUJEB010000006.1"/>
</dbReference>
<dbReference type="Gene3D" id="2.60.120.560">
    <property type="entry name" value="Exo-inulinase, domain 1"/>
    <property type="match status" value="1"/>
</dbReference>
<dbReference type="EMBL" id="JAUJEB010000006">
    <property type="protein sequence ID" value="MDN5215323.1"/>
    <property type="molecule type" value="Genomic_DNA"/>
</dbReference>
<evidence type="ECO:0000259" key="2">
    <source>
        <dbReference type="Pfam" id="PF06439"/>
    </source>
</evidence>
<accession>A0ABT8LC11</accession>
<sequence length="250" mass="27713">MKPNHQFKTSLLFTAFLFLAYLAHGQSDGDPKLTEVWEPEPTVVTPGDGTAPPSDAIVLFDGTNFDEWKGADGGEVKWVLADGAMTVKPKSGMITTKKVFGDVQLHIEWRSPKIVEGKSQGRGNSGIFLQGLYELQVLDSYQNRTYSNGQAGSIYKQHIPLVNVCRGPGEWQTYDIIYQAPLFKADGSLGRPARITVIHNGVLIQNNVELEGPTKYIGKAKYKAHAEKLSLGLQDHSNPVSYRNIWIREL</sequence>
<protein>
    <submittedName>
        <fullName evidence="3">DUF1080 domain-containing protein</fullName>
    </submittedName>
</protein>
<evidence type="ECO:0000256" key="1">
    <source>
        <dbReference type="SAM" id="SignalP"/>
    </source>
</evidence>
<dbReference type="InterPro" id="IPR010496">
    <property type="entry name" value="AL/BT2_dom"/>
</dbReference>
<name>A0ABT8LC11_9BACT</name>
<keyword evidence="4" id="KW-1185">Reference proteome</keyword>